<evidence type="ECO:0000256" key="6">
    <source>
        <dbReference type="RuleBase" id="RU000489"/>
    </source>
</evidence>
<dbReference type="PROSITE" id="PS01095">
    <property type="entry name" value="GH18_1"/>
    <property type="match status" value="1"/>
</dbReference>
<dbReference type="PANTHER" id="PTHR11177">
    <property type="entry name" value="CHITINASE"/>
    <property type="match status" value="1"/>
</dbReference>
<dbReference type="Proteomes" id="UP000825002">
    <property type="component" value="Unassembled WGS sequence"/>
</dbReference>
<dbReference type="Gene3D" id="2.170.140.10">
    <property type="entry name" value="Chitin binding domain"/>
    <property type="match status" value="1"/>
</dbReference>
<comment type="caution">
    <text evidence="10">The sequence shown here is derived from an EMBL/GenBank/DDBJ whole genome shotgun (WGS) entry which is preliminary data.</text>
</comment>
<proteinExistence type="inferred from homology"/>
<dbReference type="Pfam" id="PF00704">
    <property type="entry name" value="Glyco_hydro_18"/>
    <property type="match status" value="1"/>
</dbReference>
<evidence type="ECO:0000256" key="2">
    <source>
        <dbReference type="ARBA" id="ARBA00022669"/>
    </source>
</evidence>
<evidence type="ECO:0000256" key="5">
    <source>
        <dbReference type="ARBA" id="ARBA00023295"/>
    </source>
</evidence>
<dbReference type="CDD" id="cd02872">
    <property type="entry name" value="GH18_chitolectin_chitotriosidase"/>
    <property type="match status" value="1"/>
</dbReference>
<dbReference type="SUPFAM" id="SSF54556">
    <property type="entry name" value="Chitinase insertion domain"/>
    <property type="match status" value="1"/>
</dbReference>
<comment type="similarity">
    <text evidence="1">Belongs to the glycosyl hydrolase 18 family. Chitinase class II subfamily.</text>
</comment>
<evidence type="ECO:0000256" key="4">
    <source>
        <dbReference type="ARBA" id="ARBA00023157"/>
    </source>
</evidence>
<dbReference type="InterPro" id="IPR001579">
    <property type="entry name" value="Glyco_hydro_18_chit_AS"/>
</dbReference>
<name>A0ABQ7S8Q1_9ACAR</name>
<dbReference type="InterPro" id="IPR036508">
    <property type="entry name" value="Chitin-bd_dom_sf"/>
</dbReference>
<dbReference type="InterPro" id="IPR002557">
    <property type="entry name" value="Chitin-bd_dom"/>
</dbReference>
<evidence type="ECO:0000259" key="9">
    <source>
        <dbReference type="PROSITE" id="PS51910"/>
    </source>
</evidence>
<feature type="non-terminal residue" evidence="10">
    <location>
        <position position="563"/>
    </location>
</feature>
<dbReference type="InterPro" id="IPR001223">
    <property type="entry name" value="Glyco_hydro18_cat"/>
</dbReference>
<keyword evidence="2" id="KW-0147">Chitin-binding</keyword>
<dbReference type="Gene3D" id="3.10.50.10">
    <property type="match status" value="1"/>
</dbReference>
<dbReference type="PROSITE" id="PS51910">
    <property type="entry name" value="GH18_2"/>
    <property type="match status" value="1"/>
</dbReference>
<gene>
    <name evidence="10" type="primary">CHIA</name>
    <name evidence="10" type="ORF">GZH46_01658</name>
</gene>
<keyword evidence="5 6" id="KW-0326">Glycosidase</keyword>
<feature type="region of interest" description="Disordered" evidence="7">
    <location>
        <begin position="376"/>
        <end position="487"/>
    </location>
</feature>
<keyword evidence="3 6" id="KW-0378">Hydrolase</keyword>
<dbReference type="Pfam" id="PF01607">
    <property type="entry name" value="CBM_14"/>
    <property type="match status" value="1"/>
</dbReference>
<dbReference type="SMART" id="SM00494">
    <property type="entry name" value="ChtBD2"/>
    <property type="match status" value="1"/>
</dbReference>
<dbReference type="PROSITE" id="PS50940">
    <property type="entry name" value="CHIT_BIND_II"/>
    <property type="match status" value="1"/>
</dbReference>
<dbReference type="PANTHER" id="PTHR11177:SF360">
    <property type="entry name" value="CHITINASE 4-RELATED"/>
    <property type="match status" value="1"/>
</dbReference>
<dbReference type="SMART" id="SM00636">
    <property type="entry name" value="Glyco_18"/>
    <property type="match status" value="1"/>
</dbReference>
<evidence type="ECO:0000256" key="1">
    <source>
        <dbReference type="ARBA" id="ARBA00009121"/>
    </source>
</evidence>
<keyword evidence="4" id="KW-1015">Disulfide bond</keyword>
<evidence type="ECO:0000313" key="11">
    <source>
        <dbReference type="Proteomes" id="UP000825002"/>
    </source>
</evidence>
<reference evidence="10 11" key="1">
    <citation type="submission" date="2020-10" db="EMBL/GenBank/DDBJ databases">
        <authorList>
            <person name="Klimov P.B."/>
            <person name="Dyachkov S.M."/>
            <person name="Chetverikov P.E."/>
        </authorList>
    </citation>
    <scope>NUCLEOTIDE SEQUENCE [LARGE SCALE GENOMIC DNA]</scope>
    <source>
        <strain evidence="10">BMOC 18-1129-001#AD2665</strain>
        <tissue evidence="10">Entire mites</tissue>
    </source>
</reference>
<evidence type="ECO:0000256" key="7">
    <source>
        <dbReference type="SAM" id="MobiDB-lite"/>
    </source>
</evidence>
<dbReference type="InterPro" id="IPR017853">
    <property type="entry name" value="GH"/>
</dbReference>
<sequence>MVCYYGTWAVYRPDAGKFNVEDIDPFLCTHIIYGFTGLNYDNQIKPLDPWNDLADNYGKGAMKRFTSLKRINPDLKALVAIGGWNEGSIKYSKMAADPSARATFVKSVVEFLGKYDFDGLDLDWEYPGSRGGSANDKKNFVELLRELKQAFKPYNYLLSAAVSAGKWFIDPAYDIPQVSRYLDFINLMAYDYHGGWETKTGMNAPLFHSPVHDSRDDALLNVNFSVNYWLQNGAARDKLILGVGSYGRSFTLDRASMNGINAPASQKGQAGPYTREPGSLGYNEICEAMKRQPNAWTVVRDPHYLAPYAYNDRQWVGYDDVQSLTLKTQFAKSQGLGGIMMWSIETDDFRGHCHGEKFPLLNNIKRVLNGAQTTIPTTTTTMRPTSMTSTPTPLAPSTSRRPLTTKPPTTTLHPTTTTGGGHEVEEDEAVTTRPRPTPSSTTKRSRSTTRRPLTPTTVRPTVPVQPPITSAPTTTKRPIVVPPPTTDDDNTSIVFRCTSDGMFADPQDCTMFHRCVSGVVPGTFRDYRFNCAPGTAFSESMQICDHKYNVLTCKSNYVRYIYY</sequence>
<dbReference type="Gene3D" id="3.20.20.80">
    <property type="entry name" value="Glycosidases"/>
    <property type="match status" value="1"/>
</dbReference>
<dbReference type="SUPFAM" id="SSF51445">
    <property type="entry name" value="(Trans)glycosidases"/>
    <property type="match status" value="1"/>
</dbReference>
<dbReference type="InterPro" id="IPR050314">
    <property type="entry name" value="Glycosyl_Hydrlase_18"/>
</dbReference>
<feature type="compositionally biased region" description="Low complexity" evidence="7">
    <location>
        <begin position="450"/>
        <end position="462"/>
    </location>
</feature>
<keyword evidence="11" id="KW-1185">Reference proteome</keyword>
<feature type="compositionally biased region" description="Low complexity" evidence="7">
    <location>
        <begin position="431"/>
        <end position="442"/>
    </location>
</feature>
<protein>
    <submittedName>
        <fullName evidence="10">Acidic mammalian chitinase</fullName>
    </submittedName>
</protein>
<dbReference type="InterPro" id="IPR011583">
    <property type="entry name" value="Chitinase_II/V-like_cat"/>
</dbReference>
<feature type="domain" description="Chitin-binding type-2" evidence="8">
    <location>
        <begin position="494"/>
        <end position="555"/>
    </location>
</feature>
<evidence type="ECO:0000259" key="8">
    <source>
        <dbReference type="PROSITE" id="PS50940"/>
    </source>
</evidence>
<feature type="compositionally biased region" description="Low complexity" evidence="7">
    <location>
        <begin position="376"/>
        <end position="417"/>
    </location>
</feature>
<dbReference type="SUPFAM" id="SSF57625">
    <property type="entry name" value="Invertebrate chitin-binding proteins"/>
    <property type="match status" value="1"/>
</dbReference>
<dbReference type="InterPro" id="IPR029070">
    <property type="entry name" value="Chitinase_insertion_sf"/>
</dbReference>
<organism evidence="10 11">
    <name type="scientific">Fragariocoptes setiger</name>
    <dbReference type="NCBI Taxonomy" id="1670756"/>
    <lineage>
        <taxon>Eukaryota</taxon>
        <taxon>Metazoa</taxon>
        <taxon>Ecdysozoa</taxon>
        <taxon>Arthropoda</taxon>
        <taxon>Chelicerata</taxon>
        <taxon>Arachnida</taxon>
        <taxon>Acari</taxon>
        <taxon>Acariformes</taxon>
        <taxon>Trombidiformes</taxon>
        <taxon>Prostigmata</taxon>
        <taxon>Eupodina</taxon>
        <taxon>Eriophyoidea</taxon>
        <taxon>Phytoptidae</taxon>
        <taxon>Fragariocoptes</taxon>
    </lineage>
</organism>
<accession>A0ABQ7S8Q1</accession>
<feature type="domain" description="GH18" evidence="9">
    <location>
        <begin position="1"/>
        <end position="371"/>
    </location>
</feature>
<evidence type="ECO:0000256" key="3">
    <source>
        <dbReference type="ARBA" id="ARBA00022801"/>
    </source>
</evidence>
<dbReference type="EMBL" id="JAIFTH010000323">
    <property type="protein sequence ID" value="KAG9509815.1"/>
    <property type="molecule type" value="Genomic_DNA"/>
</dbReference>
<evidence type="ECO:0000313" key="10">
    <source>
        <dbReference type="EMBL" id="KAG9509815.1"/>
    </source>
</evidence>